<organism evidence="1 2">
    <name type="scientific">Xenorhabdus thuongxuanensis</name>
    <dbReference type="NCBI Taxonomy" id="1873484"/>
    <lineage>
        <taxon>Bacteria</taxon>
        <taxon>Pseudomonadati</taxon>
        <taxon>Pseudomonadota</taxon>
        <taxon>Gammaproteobacteria</taxon>
        <taxon>Enterobacterales</taxon>
        <taxon>Morganellaceae</taxon>
        <taxon>Xenorhabdus</taxon>
    </lineage>
</organism>
<protein>
    <submittedName>
        <fullName evidence="1">Transcriptional regulator</fullName>
    </submittedName>
</protein>
<name>A0A1Q5U876_9GAMM</name>
<dbReference type="Proteomes" id="UP000186277">
    <property type="component" value="Unassembled WGS sequence"/>
</dbReference>
<keyword evidence="2" id="KW-1185">Reference proteome</keyword>
<dbReference type="RefSeq" id="WP_074018510.1">
    <property type="nucleotide sequence ID" value="NZ_CAWMWP010000043.1"/>
</dbReference>
<dbReference type="AlphaFoldDB" id="A0A1Q5U876"/>
<dbReference type="EMBL" id="MKGR01000002">
    <property type="protein sequence ID" value="OKP08646.1"/>
    <property type="molecule type" value="Genomic_DNA"/>
</dbReference>
<comment type="caution">
    <text evidence="1">The sequence shown here is derived from an EMBL/GenBank/DDBJ whole genome shotgun (WGS) entry which is preliminary data.</text>
</comment>
<evidence type="ECO:0000313" key="2">
    <source>
        <dbReference type="Proteomes" id="UP000186277"/>
    </source>
</evidence>
<accession>A0A1Q5U876</accession>
<dbReference type="Gene3D" id="1.10.260.40">
    <property type="entry name" value="lambda repressor-like DNA-binding domains"/>
    <property type="match status" value="1"/>
</dbReference>
<dbReference type="GO" id="GO:0003677">
    <property type="term" value="F:DNA binding"/>
    <property type="evidence" value="ECO:0007669"/>
    <property type="project" value="InterPro"/>
</dbReference>
<dbReference type="InterPro" id="IPR010982">
    <property type="entry name" value="Lambda_DNA-bd_dom_sf"/>
</dbReference>
<evidence type="ECO:0000313" key="1">
    <source>
        <dbReference type="EMBL" id="OKP08646.1"/>
    </source>
</evidence>
<reference evidence="1 2" key="1">
    <citation type="submission" date="2016-09" db="EMBL/GenBank/DDBJ databases">
        <title>Xenorhabdus thuongxuanensis sp. nov. and Xenorhabdus eapokensis sp. nov., isolated from Steinernema species.</title>
        <authorList>
            <person name="Kaempfer P."/>
            <person name="Tobias N.J."/>
            <person name="Phan Ke L."/>
            <person name="Bode H.B."/>
            <person name="Glaeser S.P."/>
        </authorList>
    </citation>
    <scope>NUCLEOTIDE SEQUENCE [LARGE SCALE GENOMIC DNA]</scope>
    <source>
        <strain evidence="1 2">30TX1</strain>
    </source>
</reference>
<gene>
    <name evidence="1" type="ORF">Xentx_00304</name>
</gene>
<proteinExistence type="predicted"/>
<sequence length="77" mass="8672">MNTINKLKQIGLVEKIDFSHLDERGVAANWLFLSSILNQKRIEKYSLWFVTGMIAPEAGQISPAIAHSGHMTTRLSF</sequence>